<dbReference type="InterPro" id="IPR001387">
    <property type="entry name" value="Cro/C1-type_HTH"/>
</dbReference>
<dbReference type="SUPFAM" id="SSF47413">
    <property type="entry name" value="lambda repressor-like DNA-binding domains"/>
    <property type="match status" value="1"/>
</dbReference>
<dbReference type="CDD" id="cd00093">
    <property type="entry name" value="HTH_XRE"/>
    <property type="match status" value="1"/>
</dbReference>
<dbReference type="Proteomes" id="UP000231267">
    <property type="component" value="Unassembled WGS sequence"/>
</dbReference>
<organism evidence="2 3">
    <name type="scientific">Candidatus Taenaricola geysiri</name>
    <dbReference type="NCBI Taxonomy" id="1974752"/>
    <lineage>
        <taxon>Bacteria</taxon>
        <taxon>Pseudomonadati</taxon>
        <taxon>Candidatus Omnitrophota</taxon>
        <taxon>Candidatus Taenaricola</taxon>
    </lineage>
</organism>
<accession>A0A2J0LFN0</accession>
<comment type="caution">
    <text evidence="2">The sequence shown here is derived from an EMBL/GenBank/DDBJ whole genome shotgun (WGS) entry which is preliminary data.</text>
</comment>
<dbReference type="EMBL" id="PFGP01000039">
    <property type="protein sequence ID" value="PIW66652.1"/>
    <property type="molecule type" value="Genomic_DNA"/>
</dbReference>
<feature type="domain" description="HTH cro/C1-type" evidence="1">
    <location>
        <begin position="13"/>
        <end position="68"/>
    </location>
</feature>
<dbReference type="GO" id="GO:0003677">
    <property type="term" value="F:DNA binding"/>
    <property type="evidence" value="ECO:0007669"/>
    <property type="project" value="InterPro"/>
</dbReference>
<dbReference type="AlphaFoldDB" id="A0A2J0LFN0"/>
<evidence type="ECO:0000259" key="1">
    <source>
        <dbReference type="PROSITE" id="PS50943"/>
    </source>
</evidence>
<dbReference type="InterPro" id="IPR010982">
    <property type="entry name" value="Lambda_DNA-bd_dom_sf"/>
</dbReference>
<gene>
    <name evidence="2" type="ORF">COW11_02175</name>
</gene>
<sequence length="70" mass="7844">EEEGRRLALGYKIAKLRQKQGLTQKELAKEIHTSQATVARLEGGDYLGHSLRTLEKVALATGTHLEVQFR</sequence>
<name>A0A2J0LFN0_9BACT</name>
<dbReference type="PROSITE" id="PS50943">
    <property type="entry name" value="HTH_CROC1"/>
    <property type="match status" value="1"/>
</dbReference>
<evidence type="ECO:0000313" key="3">
    <source>
        <dbReference type="Proteomes" id="UP000231267"/>
    </source>
</evidence>
<dbReference type="Pfam" id="PF01381">
    <property type="entry name" value="HTH_3"/>
    <property type="match status" value="1"/>
</dbReference>
<proteinExistence type="predicted"/>
<dbReference type="Gene3D" id="1.10.260.40">
    <property type="entry name" value="lambda repressor-like DNA-binding domains"/>
    <property type="match status" value="1"/>
</dbReference>
<protein>
    <submittedName>
        <fullName evidence="2">Transcriptional regulator</fullName>
    </submittedName>
</protein>
<reference evidence="2 3" key="1">
    <citation type="submission" date="2017-09" db="EMBL/GenBank/DDBJ databases">
        <title>Depth-based differentiation of microbial function through sediment-hosted aquifers and enrichment of novel symbionts in the deep terrestrial subsurface.</title>
        <authorList>
            <person name="Probst A.J."/>
            <person name="Ladd B."/>
            <person name="Jarett J.K."/>
            <person name="Geller-Mcgrath D.E."/>
            <person name="Sieber C.M."/>
            <person name="Emerson J.B."/>
            <person name="Anantharaman K."/>
            <person name="Thomas B.C."/>
            <person name="Malmstrom R."/>
            <person name="Stieglmeier M."/>
            <person name="Klingl A."/>
            <person name="Woyke T."/>
            <person name="Ryan C.M."/>
            <person name="Banfield J.F."/>
        </authorList>
    </citation>
    <scope>NUCLEOTIDE SEQUENCE [LARGE SCALE GENOMIC DNA]</scope>
    <source>
        <strain evidence="2">CG12_big_fil_rev_8_21_14_0_65_43_15</strain>
    </source>
</reference>
<dbReference type="SMART" id="SM00530">
    <property type="entry name" value="HTH_XRE"/>
    <property type="match status" value="1"/>
</dbReference>
<evidence type="ECO:0000313" key="2">
    <source>
        <dbReference type="EMBL" id="PIW66652.1"/>
    </source>
</evidence>
<feature type="non-terminal residue" evidence="2">
    <location>
        <position position="1"/>
    </location>
</feature>